<keyword evidence="1" id="KW-0812">Transmembrane</keyword>
<evidence type="ECO:0000256" key="1">
    <source>
        <dbReference type="SAM" id="Phobius"/>
    </source>
</evidence>
<feature type="transmembrane region" description="Helical" evidence="1">
    <location>
        <begin position="273"/>
        <end position="296"/>
    </location>
</feature>
<feature type="transmembrane region" description="Helical" evidence="1">
    <location>
        <begin position="390"/>
        <end position="410"/>
    </location>
</feature>
<feature type="transmembrane region" description="Helical" evidence="1">
    <location>
        <begin position="180"/>
        <end position="199"/>
    </location>
</feature>
<protein>
    <submittedName>
        <fullName evidence="2">GntP family permease</fullName>
    </submittedName>
</protein>
<dbReference type="PIRSF" id="PIRSF002746">
    <property type="entry name" value="Gluconate_transporter"/>
    <property type="match status" value="1"/>
</dbReference>
<dbReference type="PANTHER" id="PTHR30354">
    <property type="entry name" value="GNT FAMILY GLUCONATE TRANSPORTER"/>
    <property type="match status" value="1"/>
</dbReference>
<feature type="transmembrane region" description="Helical" evidence="1">
    <location>
        <begin position="241"/>
        <end position="261"/>
    </location>
</feature>
<comment type="caution">
    <text evidence="2">The sequence shown here is derived from an EMBL/GenBank/DDBJ whole genome shotgun (WGS) entry which is preliminary data.</text>
</comment>
<name>A0ABW5T4R1_9BACI</name>
<evidence type="ECO:0000313" key="2">
    <source>
        <dbReference type="EMBL" id="MFD2706786.1"/>
    </source>
</evidence>
<accession>A0ABW5T4R1</accession>
<dbReference type="EMBL" id="JBHUML010000005">
    <property type="protein sequence ID" value="MFD2706786.1"/>
    <property type="molecule type" value="Genomic_DNA"/>
</dbReference>
<keyword evidence="3" id="KW-1185">Reference proteome</keyword>
<feature type="transmembrane region" description="Helical" evidence="1">
    <location>
        <begin position="105"/>
        <end position="130"/>
    </location>
</feature>
<gene>
    <name evidence="2" type="ORF">ACFSUB_15085</name>
</gene>
<keyword evidence="1" id="KW-0472">Membrane</keyword>
<dbReference type="Proteomes" id="UP001597520">
    <property type="component" value="Unassembled WGS sequence"/>
</dbReference>
<feature type="transmembrane region" description="Helical" evidence="1">
    <location>
        <begin position="6"/>
        <end position="24"/>
    </location>
</feature>
<feature type="transmembrane region" description="Helical" evidence="1">
    <location>
        <begin position="430"/>
        <end position="455"/>
    </location>
</feature>
<dbReference type="RefSeq" id="WP_380714086.1">
    <property type="nucleotide sequence ID" value="NZ_JBHUML010000005.1"/>
</dbReference>
<dbReference type="PANTHER" id="PTHR30354:SF11">
    <property type="entry name" value="PERMEASE"/>
    <property type="match status" value="1"/>
</dbReference>
<dbReference type="InterPro" id="IPR003474">
    <property type="entry name" value="Glcn_transporter"/>
</dbReference>
<dbReference type="NCBIfam" id="TIGR00791">
    <property type="entry name" value="gntP"/>
    <property type="match status" value="1"/>
</dbReference>
<feature type="transmembrane region" description="Helical" evidence="1">
    <location>
        <begin position="353"/>
        <end position="378"/>
    </location>
</feature>
<evidence type="ECO:0000313" key="3">
    <source>
        <dbReference type="Proteomes" id="UP001597520"/>
    </source>
</evidence>
<organism evidence="2 3">
    <name type="scientific">Salibacterium lacus</name>
    <dbReference type="NCBI Taxonomy" id="1898109"/>
    <lineage>
        <taxon>Bacteria</taxon>
        <taxon>Bacillati</taxon>
        <taxon>Bacillota</taxon>
        <taxon>Bacilli</taxon>
        <taxon>Bacillales</taxon>
        <taxon>Bacillaceae</taxon>
    </lineage>
</organism>
<keyword evidence="1" id="KW-1133">Transmembrane helix</keyword>
<reference evidence="3" key="1">
    <citation type="journal article" date="2019" name="Int. J. Syst. Evol. Microbiol.">
        <title>The Global Catalogue of Microorganisms (GCM) 10K type strain sequencing project: providing services to taxonomists for standard genome sequencing and annotation.</title>
        <authorList>
            <consortium name="The Broad Institute Genomics Platform"/>
            <consortium name="The Broad Institute Genome Sequencing Center for Infectious Disease"/>
            <person name="Wu L."/>
            <person name="Ma J."/>
        </authorList>
    </citation>
    <scope>NUCLEOTIDE SEQUENCE [LARGE SCALE GENOMIC DNA]</scope>
    <source>
        <strain evidence="3">KCTC 33792</strain>
    </source>
</reference>
<feature type="transmembrane region" description="Helical" evidence="1">
    <location>
        <begin position="31"/>
        <end position="48"/>
    </location>
</feature>
<sequence length="456" mass="48334">MEVSGTQMIVGLILGIFVLIMLVLKTKIHAFVALLIAASITGLIGGMNPPDVIEAITFGFGDTLSTIGIVIGLGVMMGRVLEVSGAAERMAYTFIKWLGRKKEEWAMALAGYVVSIPIFVDSAFVILMPLVKALSSKTGKSVVSLGVALGVGLTATHHAVPPTPGPLGVAGIFEIDVGLMLLWGLVFGIPIIISGVFYAKWIGKRIHQVPTEDGLDFVRPESPANLEEYYDLQESKNLPGFGISVAPIVIPIILIFMNTTLDGVGIEGIFADYAAFFGSPVVAVAIGLIIAIYGLFNKLRQTDAMERMEEGMQTAGIILLVTGAGGALGQVLRESGSGDFIGEQIASTPLPPVLIPFFIATAVRLIQGSGTVAMITGASISAPIIANMDVNMVFAAIAATLGSTIFSYFNDSLFWVVNRMLGIKNVKEQLLVWSIPTTVVWFVSLIMLVVVNSLFG</sequence>
<proteinExistence type="predicted"/>
<dbReference type="Pfam" id="PF02447">
    <property type="entry name" value="GntP_permease"/>
    <property type="match status" value="1"/>
</dbReference>